<feature type="compositionally biased region" description="Basic and acidic residues" evidence="1">
    <location>
        <begin position="64"/>
        <end position="96"/>
    </location>
</feature>
<proteinExistence type="predicted"/>
<evidence type="ECO:0000313" key="2">
    <source>
        <dbReference type="EMBL" id="KAE9281869.1"/>
    </source>
</evidence>
<protein>
    <submittedName>
        <fullName evidence="2">Uncharacterized protein</fullName>
    </submittedName>
</protein>
<comment type="caution">
    <text evidence="2">The sequence shown here is derived from an EMBL/GenBank/DDBJ whole genome shotgun (WGS) entry which is preliminary data.</text>
</comment>
<accession>A0A6G0QD83</accession>
<gene>
    <name evidence="2" type="ORF">PF008_g27777</name>
</gene>
<reference evidence="2 3" key="1">
    <citation type="submission" date="2018-09" db="EMBL/GenBank/DDBJ databases">
        <title>Genomic investigation of the strawberry pathogen Phytophthora fragariae indicates pathogenicity is determined by transcriptional variation in three key races.</title>
        <authorList>
            <person name="Adams T.M."/>
            <person name="Armitage A.D."/>
            <person name="Sobczyk M.K."/>
            <person name="Bates H.J."/>
            <person name="Dunwell J.M."/>
            <person name="Nellist C.F."/>
            <person name="Harrison R.J."/>
        </authorList>
    </citation>
    <scope>NUCLEOTIDE SEQUENCE [LARGE SCALE GENOMIC DNA]</scope>
    <source>
        <strain evidence="2 3">NOV-77</strain>
    </source>
</reference>
<organism evidence="2 3">
    <name type="scientific">Phytophthora fragariae</name>
    <dbReference type="NCBI Taxonomy" id="53985"/>
    <lineage>
        <taxon>Eukaryota</taxon>
        <taxon>Sar</taxon>
        <taxon>Stramenopiles</taxon>
        <taxon>Oomycota</taxon>
        <taxon>Peronosporomycetes</taxon>
        <taxon>Peronosporales</taxon>
        <taxon>Peronosporaceae</taxon>
        <taxon>Phytophthora</taxon>
    </lineage>
</organism>
<sequence>MIDCDKITRTTDLPNGGSYSSSPTSSPGQANSKHIVETNSYTAERYRDDVKALIQEQDANTQRLQEENSRLRQQLDDSLARQRVQDQSPRFDEFPG</sequence>
<evidence type="ECO:0000256" key="1">
    <source>
        <dbReference type="SAM" id="MobiDB-lite"/>
    </source>
</evidence>
<feature type="region of interest" description="Disordered" evidence="1">
    <location>
        <begin position="1"/>
        <end position="34"/>
    </location>
</feature>
<name>A0A6G0QD83_9STRA</name>
<dbReference type="AlphaFoldDB" id="A0A6G0QD83"/>
<evidence type="ECO:0000313" key="3">
    <source>
        <dbReference type="Proteomes" id="UP000486351"/>
    </source>
</evidence>
<feature type="compositionally biased region" description="Low complexity" evidence="1">
    <location>
        <begin position="14"/>
        <end position="28"/>
    </location>
</feature>
<dbReference type="EMBL" id="QXFY01003819">
    <property type="protein sequence ID" value="KAE9281869.1"/>
    <property type="molecule type" value="Genomic_DNA"/>
</dbReference>
<feature type="region of interest" description="Disordered" evidence="1">
    <location>
        <begin position="57"/>
        <end position="96"/>
    </location>
</feature>
<dbReference type="Proteomes" id="UP000486351">
    <property type="component" value="Unassembled WGS sequence"/>
</dbReference>